<sequence length="98" mass="10742">MAAAQAIGEIMANPCNTWPLLAKSASPMSELHDRPDSPCIGVCSTLFDDVCKGCGRTAYEVSNWVFFTDEEKAAIWERINREGTAMRYCDNGSTTSQT</sequence>
<reference evidence="1 2" key="1">
    <citation type="submission" date="2019-08" db="EMBL/GenBank/DDBJ databases">
        <authorList>
            <person name="Peeters C."/>
        </authorList>
    </citation>
    <scope>NUCLEOTIDE SEQUENCE [LARGE SCALE GENOMIC DNA]</scope>
    <source>
        <strain evidence="1 2">LMG 31113</strain>
    </source>
</reference>
<evidence type="ECO:0008006" key="3">
    <source>
        <dbReference type="Google" id="ProtNLM"/>
    </source>
</evidence>
<evidence type="ECO:0000313" key="1">
    <source>
        <dbReference type="EMBL" id="VVD73732.1"/>
    </source>
</evidence>
<dbReference type="EMBL" id="CABPRW010000001">
    <property type="protein sequence ID" value="VVD73732.1"/>
    <property type="molecule type" value="Genomic_DNA"/>
</dbReference>
<proteinExistence type="predicted"/>
<evidence type="ECO:0000313" key="2">
    <source>
        <dbReference type="Proteomes" id="UP000382577"/>
    </source>
</evidence>
<dbReference type="AlphaFoldDB" id="A0A5E4SG39"/>
<dbReference type="Pfam" id="PF06945">
    <property type="entry name" value="DUF1289"/>
    <property type="match status" value="1"/>
</dbReference>
<gene>
    <name evidence="1" type="ORF">PFI31113_00745</name>
</gene>
<dbReference type="PANTHER" id="PTHR35175">
    <property type="entry name" value="DUF1289 DOMAIN-CONTAINING PROTEIN"/>
    <property type="match status" value="1"/>
</dbReference>
<dbReference type="PANTHER" id="PTHR35175:SF1">
    <property type="entry name" value="OXIDOREDUCTASE"/>
    <property type="match status" value="1"/>
</dbReference>
<organism evidence="1 2">
    <name type="scientific">Pandoraea fibrosis</name>
    <dbReference type="NCBI Taxonomy" id="1891094"/>
    <lineage>
        <taxon>Bacteria</taxon>
        <taxon>Pseudomonadati</taxon>
        <taxon>Pseudomonadota</taxon>
        <taxon>Betaproteobacteria</taxon>
        <taxon>Burkholderiales</taxon>
        <taxon>Burkholderiaceae</taxon>
        <taxon>Pandoraea</taxon>
    </lineage>
</organism>
<accession>A0A5E4SG39</accession>
<protein>
    <recommendedName>
        <fullName evidence="3">Fe-S protein</fullName>
    </recommendedName>
</protein>
<name>A0A5E4SG39_9BURK</name>
<dbReference type="Proteomes" id="UP000382577">
    <property type="component" value="Unassembled WGS sequence"/>
</dbReference>
<dbReference type="InterPro" id="IPR010710">
    <property type="entry name" value="DUF1289"/>
</dbReference>